<dbReference type="RefSeq" id="WP_036874006.1">
    <property type="nucleotide sequence ID" value="NZ_JRFA01000016.1"/>
</dbReference>
<evidence type="ECO:0000259" key="1">
    <source>
        <dbReference type="Pfam" id="PF11823"/>
    </source>
</evidence>
<dbReference type="OrthoDB" id="3192849at2"/>
<dbReference type="InterPro" id="IPR021778">
    <property type="entry name" value="Se/S_carrier-like"/>
</dbReference>
<dbReference type="EMBL" id="JRFA01000016">
    <property type="protein sequence ID" value="KGN74030.1"/>
    <property type="molecule type" value="Genomic_DNA"/>
</dbReference>
<dbReference type="STRING" id="28115.HQ47_06075"/>
<dbReference type="AlphaFoldDB" id="A0A0A2E9B5"/>
<comment type="caution">
    <text evidence="2">The sequence shown here is derived from an EMBL/GenBank/DDBJ whole genome shotgun (WGS) entry which is preliminary data.</text>
</comment>
<keyword evidence="3" id="KW-1185">Reference proteome</keyword>
<protein>
    <recommendedName>
        <fullName evidence="1">Putative Se/S carrier protein-like domain-containing protein</fullName>
    </recommendedName>
</protein>
<gene>
    <name evidence="2" type="ORF">HQ47_06075</name>
</gene>
<evidence type="ECO:0000313" key="2">
    <source>
        <dbReference type="EMBL" id="KGN74030.1"/>
    </source>
</evidence>
<evidence type="ECO:0000313" key="3">
    <source>
        <dbReference type="Proteomes" id="UP000030103"/>
    </source>
</evidence>
<proteinExistence type="predicted"/>
<feature type="domain" description="Putative Se/S carrier protein-like" evidence="1">
    <location>
        <begin position="9"/>
        <end position="71"/>
    </location>
</feature>
<accession>A0A0A2E9B5</accession>
<dbReference type="Proteomes" id="UP000030103">
    <property type="component" value="Unassembled WGS sequence"/>
</dbReference>
<reference evidence="2 3" key="1">
    <citation type="submission" date="2014-09" db="EMBL/GenBank/DDBJ databases">
        <title>Draft Genome Sequence of Porphyromonas macacae COT-192_OH2859.</title>
        <authorList>
            <person name="Wallis C."/>
            <person name="Deusch O."/>
            <person name="O'Flynn C."/>
            <person name="Davis I."/>
            <person name="Horsfall A."/>
            <person name="Kirkwood N."/>
            <person name="Harris S."/>
            <person name="Eisen J.A."/>
            <person name="Coil D.A."/>
            <person name="Darling A.E."/>
            <person name="Jospin G."/>
            <person name="Alexiev A."/>
        </authorList>
    </citation>
    <scope>NUCLEOTIDE SEQUENCE [LARGE SCALE GENOMIC DNA]</scope>
    <source>
        <strain evidence="3">COT-192 OH2859</strain>
    </source>
</reference>
<sequence>MFSTTDRLYCLFPTTREFIRGMKAASGAGLKHRVISVPTRISHECGMCLEFAPELKEELQKLLIQEDISFEIAK</sequence>
<organism evidence="2 3">
    <name type="scientific">Porphyromonas macacae</name>
    <dbReference type="NCBI Taxonomy" id="28115"/>
    <lineage>
        <taxon>Bacteria</taxon>
        <taxon>Pseudomonadati</taxon>
        <taxon>Bacteroidota</taxon>
        <taxon>Bacteroidia</taxon>
        <taxon>Bacteroidales</taxon>
        <taxon>Porphyromonadaceae</taxon>
        <taxon>Porphyromonas</taxon>
    </lineage>
</organism>
<name>A0A0A2E9B5_9PORP</name>
<dbReference type="Pfam" id="PF11823">
    <property type="entry name" value="Se_S_carrier"/>
    <property type="match status" value="1"/>
</dbReference>